<reference evidence="1 2" key="1">
    <citation type="submission" date="2018-01" db="EMBL/GenBank/DDBJ databases">
        <authorList>
            <person name="Paulsen S."/>
            <person name="Gram L.K."/>
        </authorList>
    </citation>
    <scope>NUCLEOTIDE SEQUENCE [LARGE SCALE GENOMIC DNA]</scope>
    <source>
        <strain evidence="1 2">S3790</strain>
    </source>
</reference>
<evidence type="ECO:0000313" key="1">
    <source>
        <dbReference type="EMBL" id="TMO65065.1"/>
    </source>
</evidence>
<dbReference type="OrthoDB" id="69764at2"/>
<gene>
    <name evidence="1" type="ORF">CWC19_17810</name>
</gene>
<accession>A0A5S3V2N2</accession>
<dbReference type="InterPro" id="IPR021607">
    <property type="entry name" value="DUF3224"/>
</dbReference>
<dbReference type="AlphaFoldDB" id="A0A5S3V2N2"/>
<name>A0A5S3V2N2_9GAMM</name>
<dbReference type="InterPro" id="IPR023159">
    <property type="entry name" value="SO1590-like_sf"/>
</dbReference>
<sequence>MSKFTIESWQENDVMKGKNTQASLRSAVIKKHYVGVLQGTSVTHYSLYYLPNGSATFTGIEVFTGQYQASEGSISLLHEGLFEHGEAKGALTVIEGSGTEQLKTISGTAHFCAGEQKEHELHTHFSL</sequence>
<protein>
    <recommendedName>
        <fullName evidence="3">DUF3224 domain-containing protein</fullName>
    </recommendedName>
</protein>
<comment type="caution">
    <text evidence="1">The sequence shown here is derived from an EMBL/GenBank/DDBJ whole genome shotgun (WGS) entry which is preliminary data.</text>
</comment>
<organism evidence="1 2">
    <name type="scientific">Pseudoalteromonas aurantia</name>
    <dbReference type="NCBI Taxonomy" id="43654"/>
    <lineage>
        <taxon>Bacteria</taxon>
        <taxon>Pseudomonadati</taxon>
        <taxon>Pseudomonadota</taxon>
        <taxon>Gammaproteobacteria</taxon>
        <taxon>Alteromonadales</taxon>
        <taxon>Pseudoalteromonadaceae</taxon>
        <taxon>Pseudoalteromonas</taxon>
    </lineage>
</organism>
<dbReference type="Gene3D" id="2.40.350.10">
    <property type="entry name" value="SO1590-like"/>
    <property type="match status" value="1"/>
</dbReference>
<evidence type="ECO:0000313" key="2">
    <source>
        <dbReference type="Proteomes" id="UP000307217"/>
    </source>
</evidence>
<dbReference type="EMBL" id="PNBX01000096">
    <property type="protein sequence ID" value="TMO65065.1"/>
    <property type="molecule type" value="Genomic_DNA"/>
</dbReference>
<dbReference type="Pfam" id="PF11528">
    <property type="entry name" value="DUF3224"/>
    <property type="match status" value="1"/>
</dbReference>
<dbReference type="RefSeq" id="WP_138593114.1">
    <property type="nucleotide sequence ID" value="NZ_PNBX01000096.1"/>
</dbReference>
<evidence type="ECO:0008006" key="3">
    <source>
        <dbReference type="Google" id="ProtNLM"/>
    </source>
</evidence>
<reference evidence="2" key="2">
    <citation type="submission" date="2019-06" db="EMBL/GenBank/DDBJ databases">
        <title>Co-occurence of chitin degradation, pigmentation and bioactivity in marine Pseudoalteromonas.</title>
        <authorList>
            <person name="Sonnenschein E.C."/>
            <person name="Bech P.K."/>
        </authorList>
    </citation>
    <scope>NUCLEOTIDE SEQUENCE [LARGE SCALE GENOMIC DNA]</scope>
    <source>
        <strain evidence="2">S3790</strain>
    </source>
</reference>
<dbReference type="Proteomes" id="UP000307217">
    <property type="component" value="Unassembled WGS sequence"/>
</dbReference>
<proteinExistence type="predicted"/>
<dbReference type="SUPFAM" id="SSF159238">
    <property type="entry name" value="SO1590-like"/>
    <property type="match status" value="1"/>
</dbReference>